<dbReference type="GO" id="GO:0004674">
    <property type="term" value="F:protein serine/threonine kinase activity"/>
    <property type="evidence" value="ECO:0007669"/>
    <property type="project" value="TreeGrafter"/>
</dbReference>
<dbReference type="InterPro" id="IPR011009">
    <property type="entry name" value="Kinase-like_dom_sf"/>
</dbReference>
<dbReference type="GeneID" id="64637280"/>
<dbReference type="OrthoDB" id="4062651at2759"/>
<dbReference type="RefSeq" id="XP_041190751.1">
    <property type="nucleotide sequence ID" value="XM_041343264.1"/>
</dbReference>
<dbReference type="GO" id="GO:0005524">
    <property type="term" value="F:ATP binding"/>
    <property type="evidence" value="ECO:0007669"/>
    <property type="project" value="InterPro"/>
</dbReference>
<dbReference type="InterPro" id="IPR000719">
    <property type="entry name" value="Prot_kinase_dom"/>
</dbReference>
<proteinExistence type="predicted"/>
<organism evidence="2 3">
    <name type="scientific">Suillus subaureus</name>
    <dbReference type="NCBI Taxonomy" id="48587"/>
    <lineage>
        <taxon>Eukaryota</taxon>
        <taxon>Fungi</taxon>
        <taxon>Dikarya</taxon>
        <taxon>Basidiomycota</taxon>
        <taxon>Agaricomycotina</taxon>
        <taxon>Agaricomycetes</taxon>
        <taxon>Agaricomycetidae</taxon>
        <taxon>Boletales</taxon>
        <taxon>Suillineae</taxon>
        <taxon>Suillaceae</taxon>
        <taxon>Suillus</taxon>
    </lineage>
</organism>
<keyword evidence="2" id="KW-0808">Transferase</keyword>
<sequence>METAVGPCQGLASVQHRHNLLISLFIIALQVAVKTFRHPTDCISKQDLRRFRRETAIWSHLIHDNIVTLYGTTEDFGPTIALVSRWFPDGTLFRLITEQGATLTIKSKLNLLHGIASGLYYLHSFPVVHGDITSSNVLVDLKDGDYKACLTDFGLSSVLCEHLKERRIEGSSVRAGAIRWAAPELLRPHDPTSNIKPTTQNDMYSFGRVMFHLLTLIAPWHDIDDYKVMQKIQKGEDIPRPGVSETTADVTDARWNHIEQCWSIDPFARPCALTAMNFVKGELEALNQDVFVGGVQQSDQSTYLVAEQAGISTALSSQPSLQTLVPSHNAVPSNPVVRHILSTVSSLVRV</sequence>
<feature type="domain" description="Protein kinase" evidence="1">
    <location>
        <begin position="1"/>
        <end position="292"/>
    </location>
</feature>
<dbReference type="InterPro" id="IPR051681">
    <property type="entry name" value="Ser/Thr_Kinases-Pseudokinases"/>
</dbReference>
<dbReference type="PROSITE" id="PS00109">
    <property type="entry name" value="PROTEIN_KINASE_TYR"/>
    <property type="match status" value="1"/>
</dbReference>
<dbReference type="AlphaFoldDB" id="A0A9P7JBF5"/>
<keyword evidence="2" id="KW-0418">Kinase</keyword>
<name>A0A9P7JBF5_9AGAM</name>
<comment type="caution">
    <text evidence="2">The sequence shown here is derived from an EMBL/GenBank/DDBJ whole genome shotgun (WGS) entry which is preliminary data.</text>
</comment>
<evidence type="ECO:0000259" key="1">
    <source>
        <dbReference type="PROSITE" id="PS50011"/>
    </source>
</evidence>
<dbReference type="Gene3D" id="1.10.510.10">
    <property type="entry name" value="Transferase(Phosphotransferase) domain 1"/>
    <property type="match status" value="1"/>
</dbReference>
<gene>
    <name evidence="2" type="ORF">BJ212DRAFT_459985</name>
</gene>
<accession>A0A9P7JBF5</accession>
<keyword evidence="3" id="KW-1185">Reference proteome</keyword>
<dbReference type="SUPFAM" id="SSF56112">
    <property type="entry name" value="Protein kinase-like (PK-like)"/>
    <property type="match status" value="1"/>
</dbReference>
<dbReference type="EMBL" id="JABBWG010000026">
    <property type="protein sequence ID" value="KAG1812606.1"/>
    <property type="molecule type" value="Genomic_DNA"/>
</dbReference>
<dbReference type="PANTHER" id="PTHR44329">
    <property type="entry name" value="SERINE/THREONINE-PROTEIN KINASE TNNI3K-RELATED"/>
    <property type="match status" value="1"/>
</dbReference>
<dbReference type="PROSITE" id="PS50011">
    <property type="entry name" value="PROTEIN_KINASE_DOM"/>
    <property type="match status" value="1"/>
</dbReference>
<evidence type="ECO:0000313" key="3">
    <source>
        <dbReference type="Proteomes" id="UP000807769"/>
    </source>
</evidence>
<dbReference type="InterPro" id="IPR008266">
    <property type="entry name" value="Tyr_kinase_AS"/>
</dbReference>
<reference evidence="2" key="1">
    <citation type="journal article" date="2020" name="New Phytol.">
        <title>Comparative genomics reveals dynamic genome evolution in host specialist ectomycorrhizal fungi.</title>
        <authorList>
            <person name="Lofgren L.A."/>
            <person name="Nguyen N.H."/>
            <person name="Vilgalys R."/>
            <person name="Ruytinx J."/>
            <person name="Liao H.L."/>
            <person name="Branco S."/>
            <person name="Kuo A."/>
            <person name="LaButti K."/>
            <person name="Lipzen A."/>
            <person name="Andreopoulos W."/>
            <person name="Pangilinan J."/>
            <person name="Riley R."/>
            <person name="Hundley H."/>
            <person name="Na H."/>
            <person name="Barry K."/>
            <person name="Grigoriev I.V."/>
            <person name="Stajich J.E."/>
            <person name="Kennedy P.G."/>
        </authorList>
    </citation>
    <scope>NUCLEOTIDE SEQUENCE</scope>
    <source>
        <strain evidence="2">MN1</strain>
    </source>
</reference>
<evidence type="ECO:0000313" key="2">
    <source>
        <dbReference type="EMBL" id="KAG1812606.1"/>
    </source>
</evidence>
<protein>
    <submittedName>
        <fullName evidence="2">Kinase-like domain-containing protein</fullName>
    </submittedName>
</protein>
<dbReference type="Proteomes" id="UP000807769">
    <property type="component" value="Unassembled WGS sequence"/>
</dbReference>
<dbReference type="Pfam" id="PF07714">
    <property type="entry name" value="PK_Tyr_Ser-Thr"/>
    <property type="match status" value="1"/>
</dbReference>
<dbReference type="InterPro" id="IPR001245">
    <property type="entry name" value="Ser-Thr/Tyr_kinase_cat_dom"/>
</dbReference>